<gene>
    <name evidence="3" type="ORF">GCM10011503_27220</name>
</gene>
<organism evidence="3 4">
    <name type="scientific">Henriciella pelagia</name>
    <dbReference type="NCBI Taxonomy" id="1977912"/>
    <lineage>
        <taxon>Bacteria</taxon>
        <taxon>Pseudomonadati</taxon>
        <taxon>Pseudomonadota</taxon>
        <taxon>Alphaproteobacteria</taxon>
        <taxon>Hyphomonadales</taxon>
        <taxon>Hyphomonadaceae</taxon>
        <taxon>Henriciella</taxon>
    </lineage>
</organism>
<dbReference type="InterPro" id="IPR032710">
    <property type="entry name" value="NTF2-like_dom_sf"/>
</dbReference>
<accession>A0ABQ1JT51</accession>
<comment type="caution">
    <text evidence="3">The sequence shown here is derived from an EMBL/GenBank/DDBJ whole genome shotgun (WGS) entry which is preliminary data.</text>
</comment>
<sequence length="156" mass="17009">MRHLLTAALLSSSLVFTACTHTTPPQSPVGFSSADDAAIRSLLAAQDAAWNAGDIDGFMHGYWVSPELRFASGGTVTRGYRQTLDRYKARYSDRDLMGTLSFDELEVVPLASDAAVVHGRWLLTRESDAPSGLFTLVLRKIEGEWKIISDTTTSAD</sequence>
<dbReference type="Proteomes" id="UP000628854">
    <property type="component" value="Unassembled WGS sequence"/>
</dbReference>
<proteinExistence type="predicted"/>
<evidence type="ECO:0000313" key="4">
    <source>
        <dbReference type="Proteomes" id="UP000628854"/>
    </source>
</evidence>
<dbReference type="Pfam" id="PF14534">
    <property type="entry name" value="DUF4440"/>
    <property type="match status" value="1"/>
</dbReference>
<dbReference type="Gene3D" id="3.10.450.50">
    <property type="match status" value="1"/>
</dbReference>
<dbReference type="RefSeq" id="WP_084391287.1">
    <property type="nucleotide sequence ID" value="NZ_BMKF01000002.1"/>
</dbReference>
<protein>
    <recommendedName>
        <fullName evidence="2">DUF4440 domain-containing protein</fullName>
    </recommendedName>
</protein>
<reference evidence="4" key="1">
    <citation type="journal article" date="2019" name="Int. J. Syst. Evol. Microbiol.">
        <title>The Global Catalogue of Microorganisms (GCM) 10K type strain sequencing project: providing services to taxonomists for standard genome sequencing and annotation.</title>
        <authorList>
            <consortium name="The Broad Institute Genomics Platform"/>
            <consortium name="The Broad Institute Genome Sequencing Center for Infectious Disease"/>
            <person name="Wu L."/>
            <person name="Ma J."/>
        </authorList>
    </citation>
    <scope>NUCLEOTIDE SEQUENCE [LARGE SCALE GENOMIC DNA]</scope>
    <source>
        <strain evidence="4">CGMCC 1.15928</strain>
    </source>
</reference>
<dbReference type="EMBL" id="BMKF01000002">
    <property type="protein sequence ID" value="GGB77014.1"/>
    <property type="molecule type" value="Genomic_DNA"/>
</dbReference>
<feature type="signal peptide" evidence="1">
    <location>
        <begin position="1"/>
        <end position="18"/>
    </location>
</feature>
<dbReference type="InterPro" id="IPR027843">
    <property type="entry name" value="DUF4440"/>
</dbReference>
<evidence type="ECO:0000259" key="2">
    <source>
        <dbReference type="Pfam" id="PF14534"/>
    </source>
</evidence>
<dbReference type="PROSITE" id="PS51257">
    <property type="entry name" value="PROKAR_LIPOPROTEIN"/>
    <property type="match status" value="1"/>
</dbReference>
<keyword evidence="4" id="KW-1185">Reference proteome</keyword>
<evidence type="ECO:0000256" key="1">
    <source>
        <dbReference type="SAM" id="SignalP"/>
    </source>
</evidence>
<keyword evidence="1" id="KW-0732">Signal</keyword>
<feature type="domain" description="DUF4440" evidence="2">
    <location>
        <begin position="39"/>
        <end position="147"/>
    </location>
</feature>
<name>A0ABQ1JT51_9PROT</name>
<evidence type="ECO:0000313" key="3">
    <source>
        <dbReference type="EMBL" id="GGB77014.1"/>
    </source>
</evidence>
<feature type="chain" id="PRO_5045393851" description="DUF4440 domain-containing protein" evidence="1">
    <location>
        <begin position="19"/>
        <end position="156"/>
    </location>
</feature>
<dbReference type="SUPFAM" id="SSF54427">
    <property type="entry name" value="NTF2-like"/>
    <property type="match status" value="1"/>
</dbReference>